<reference evidence="3 4" key="1">
    <citation type="journal article" date="2023" name="Hortic Res">
        <title>Pangenome of water caltrop reveals structural variations and asymmetric subgenome divergence after allopolyploidization.</title>
        <authorList>
            <person name="Zhang X."/>
            <person name="Chen Y."/>
            <person name="Wang L."/>
            <person name="Yuan Y."/>
            <person name="Fang M."/>
            <person name="Shi L."/>
            <person name="Lu R."/>
            <person name="Comes H.P."/>
            <person name="Ma Y."/>
            <person name="Chen Y."/>
            <person name="Huang G."/>
            <person name="Zhou Y."/>
            <person name="Zheng Z."/>
            <person name="Qiu Y."/>
        </authorList>
    </citation>
    <scope>NUCLEOTIDE SEQUENCE [LARGE SCALE GENOMIC DNA]</scope>
    <source>
        <strain evidence="3">F231</strain>
    </source>
</reference>
<dbReference type="InterPro" id="IPR004045">
    <property type="entry name" value="Glutathione_S-Trfase_N"/>
</dbReference>
<feature type="domain" description="GST C-terminal" evidence="2">
    <location>
        <begin position="113"/>
        <end position="251"/>
    </location>
</feature>
<dbReference type="Proteomes" id="UP001346149">
    <property type="component" value="Unassembled WGS sequence"/>
</dbReference>
<dbReference type="EMBL" id="JAXQNO010000004">
    <property type="protein sequence ID" value="KAK4799767.1"/>
    <property type="molecule type" value="Genomic_DNA"/>
</dbReference>
<dbReference type="PROSITE" id="PS50405">
    <property type="entry name" value="GST_CTER"/>
    <property type="match status" value="1"/>
</dbReference>
<dbReference type="SFLD" id="SFLDG00358">
    <property type="entry name" value="Main_(cytGST)"/>
    <property type="match status" value="1"/>
</dbReference>
<gene>
    <name evidence="3" type="ORF">SAY86_025132</name>
</gene>
<dbReference type="SUPFAM" id="SSF47616">
    <property type="entry name" value="GST C-terminal domain-like"/>
    <property type="match status" value="1"/>
</dbReference>
<dbReference type="PANTHER" id="PTHR45374:SF1">
    <property type="entry name" value="GLUTATHIONE S-TRANSFERASE TCHQD"/>
    <property type="match status" value="1"/>
</dbReference>
<evidence type="ECO:0000259" key="1">
    <source>
        <dbReference type="PROSITE" id="PS50404"/>
    </source>
</evidence>
<dbReference type="InterPro" id="IPR040079">
    <property type="entry name" value="Glutathione_S-Trfase"/>
</dbReference>
<proteinExistence type="predicted"/>
<dbReference type="Pfam" id="PF13410">
    <property type="entry name" value="GST_C_2"/>
    <property type="match status" value="1"/>
</dbReference>
<evidence type="ECO:0000313" key="4">
    <source>
        <dbReference type="Proteomes" id="UP001346149"/>
    </source>
</evidence>
<dbReference type="Gene3D" id="3.40.30.10">
    <property type="entry name" value="Glutaredoxin"/>
    <property type="match status" value="1"/>
</dbReference>
<dbReference type="InterPro" id="IPR036249">
    <property type="entry name" value="Thioredoxin-like_sf"/>
</dbReference>
<dbReference type="GO" id="GO:0004364">
    <property type="term" value="F:glutathione transferase activity"/>
    <property type="evidence" value="ECO:0007669"/>
    <property type="project" value="InterPro"/>
</dbReference>
<dbReference type="PROSITE" id="PS50404">
    <property type="entry name" value="GST_NTER"/>
    <property type="match status" value="1"/>
</dbReference>
<dbReference type="Gene3D" id="1.20.1050.10">
    <property type="match status" value="1"/>
</dbReference>
<dbReference type="CDD" id="cd00299">
    <property type="entry name" value="GST_C_family"/>
    <property type="match status" value="1"/>
</dbReference>
<dbReference type="InterPro" id="IPR044617">
    <property type="entry name" value="TCHQD"/>
</dbReference>
<name>A0AAN7M7T3_TRANT</name>
<feature type="domain" description="GST N-terminal" evidence="1">
    <location>
        <begin position="1"/>
        <end position="80"/>
    </location>
</feature>
<dbReference type="CDD" id="cd00570">
    <property type="entry name" value="GST_N_family"/>
    <property type="match status" value="1"/>
</dbReference>
<dbReference type="SUPFAM" id="SSF52833">
    <property type="entry name" value="Thioredoxin-like"/>
    <property type="match status" value="1"/>
</dbReference>
<dbReference type="AlphaFoldDB" id="A0AAN7M7T3"/>
<dbReference type="SFLD" id="SFLDS00019">
    <property type="entry name" value="Glutathione_Transferase_(cytos"/>
    <property type="match status" value="1"/>
</dbReference>
<sequence>MQLYHHPFSLDSQKVRLALEEKGIDYTSHHVNPITGKNFSPSFFRMNPTARLPVFQNGSHVLFDTVEIILYIERIAMVSFIGNNIKESTEEIIQWMHKIQAWNLKYFTLSHVPEKRRIQVSKFIRRVVIARMAESPDLASAYHQKLKEAYETEEKLRNQEVVKQSEEHLINLLDEVDEKLGQTAHLGGEDFSMADVMFIPVLAKLAMLDLEDDYINNRSNIAEYWAMAKQRPSYKKVIGRYFSGWRKYKTLIWTWSIVNIKSLLKNY</sequence>
<accession>A0AAN7M7T3</accession>
<evidence type="ECO:0008006" key="5">
    <source>
        <dbReference type="Google" id="ProtNLM"/>
    </source>
</evidence>
<evidence type="ECO:0000313" key="3">
    <source>
        <dbReference type="EMBL" id="KAK4799767.1"/>
    </source>
</evidence>
<dbReference type="InterPro" id="IPR010987">
    <property type="entry name" value="Glutathione-S-Trfase_C-like"/>
</dbReference>
<protein>
    <recommendedName>
        <fullName evidence="5">Glutathione S-transferase TCHQD</fullName>
    </recommendedName>
</protein>
<dbReference type="Pfam" id="PF13409">
    <property type="entry name" value="GST_N_2"/>
    <property type="match status" value="1"/>
</dbReference>
<keyword evidence="4" id="KW-1185">Reference proteome</keyword>
<dbReference type="PANTHER" id="PTHR45374">
    <property type="entry name" value="GLUTATHIONE S-TRANSFERASE TCHQD"/>
    <property type="match status" value="1"/>
</dbReference>
<organism evidence="3 4">
    <name type="scientific">Trapa natans</name>
    <name type="common">Water chestnut</name>
    <dbReference type="NCBI Taxonomy" id="22666"/>
    <lineage>
        <taxon>Eukaryota</taxon>
        <taxon>Viridiplantae</taxon>
        <taxon>Streptophyta</taxon>
        <taxon>Embryophyta</taxon>
        <taxon>Tracheophyta</taxon>
        <taxon>Spermatophyta</taxon>
        <taxon>Magnoliopsida</taxon>
        <taxon>eudicotyledons</taxon>
        <taxon>Gunneridae</taxon>
        <taxon>Pentapetalae</taxon>
        <taxon>rosids</taxon>
        <taxon>malvids</taxon>
        <taxon>Myrtales</taxon>
        <taxon>Lythraceae</taxon>
        <taxon>Trapa</taxon>
    </lineage>
</organism>
<comment type="caution">
    <text evidence="3">The sequence shown here is derived from an EMBL/GenBank/DDBJ whole genome shotgun (WGS) entry which is preliminary data.</text>
</comment>
<dbReference type="InterPro" id="IPR036282">
    <property type="entry name" value="Glutathione-S-Trfase_C_sf"/>
</dbReference>
<evidence type="ECO:0000259" key="2">
    <source>
        <dbReference type="PROSITE" id="PS50405"/>
    </source>
</evidence>